<dbReference type="PATRIC" id="fig|742734.4.peg.1723"/>
<feature type="chain" id="PRO_5039449475" description="ABC transporter substrate-binding protein PnrA-like domain-containing protein" evidence="8">
    <location>
        <begin position="20"/>
        <end position="380"/>
    </location>
</feature>
<keyword evidence="3" id="KW-1003">Cell membrane</keyword>
<evidence type="ECO:0000256" key="6">
    <source>
        <dbReference type="ARBA" id="ARBA00023288"/>
    </source>
</evidence>
<dbReference type="InterPro" id="IPR050957">
    <property type="entry name" value="BMP_lipoprotein"/>
</dbReference>
<evidence type="ECO:0000313" key="11">
    <source>
        <dbReference type="Proteomes" id="UP000037392"/>
    </source>
</evidence>
<dbReference type="InterPro" id="IPR003760">
    <property type="entry name" value="PnrA-like"/>
</dbReference>
<sequence length="380" mass="39978">MKKRLLSVVLAAAMAASLAGCVQKPGASGNTDSNSAGTAAESGAEAGSSQEGYELALITDVGTIDDKSFNQGSWEGLEAYAKDNNLTCKYYKPNEKSDEACINSINLAVKGGAKVIVTPGFLFEVPIYESQTKYPDIKFIIIDAEPKSGDDVKIESNVLSIFYAEEQAGYLAGYAAVTEGYTQLGFMGGIAVPAVIRYGYGFIQGADAAAKEMGLEPGSVSVKYTYVGNFDASPENNAKAAAWYNEGTECIFACGGGVGNSVMKAAESAGKVVIGVDVDQSSESATVITSAMKNLGDSVYDAVAGYYDGNFEGGKSVTLDAKENGIMLPMETSKFKVFTQEKYDELYEMLKDGTIQVANDTVATQASAVPTDIVKVDLIK</sequence>
<evidence type="ECO:0000256" key="4">
    <source>
        <dbReference type="ARBA" id="ARBA00022729"/>
    </source>
</evidence>
<dbReference type="AlphaFoldDB" id="A0A0J9F0B9"/>
<evidence type="ECO:0000256" key="7">
    <source>
        <dbReference type="SAM" id="MobiDB-lite"/>
    </source>
</evidence>
<evidence type="ECO:0000256" key="5">
    <source>
        <dbReference type="ARBA" id="ARBA00023136"/>
    </source>
</evidence>
<feature type="region of interest" description="Disordered" evidence="7">
    <location>
        <begin position="24"/>
        <end position="48"/>
    </location>
</feature>
<protein>
    <recommendedName>
        <fullName evidence="9">ABC transporter substrate-binding protein PnrA-like domain-containing protein</fullName>
    </recommendedName>
</protein>
<comment type="subcellular location">
    <subcellularLocation>
        <location evidence="1">Cell membrane</location>
        <topology evidence="1">Lipid-anchor</topology>
    </subcellularLocation>
</comment>
<evidence type="ECO:0000256" key="1">
    <source>
        <dbReference type="ARBA" id="ARBA00004193"/>
    </source>
</evidence>
<dbReference type="PANTHER" id="PTHR34296:SF2">
    <property type="entry name" value="ABC TRANSPORTER GUANOSINE-BINDING PROTEIN NUPN"/>
    <property type="match status" value="1"/>
</dbReference>
<dbReference type="InterPro" id="IPR028082">
    <property type="entry name" value="Peripla_BP_I"/>
</dbReference>
<proteinExistence type="inferred from homology"/>
<dbReference type="OrthoDB" id="9769871at2"/>
<evidence type="ECO:0000256" key="3">
    <source>
        <dbReference type="ARBA" id="ARBA00022475"/>
    </source>
</evidence>
<dbReference type="Pfam" id="PF02608">
    <property type="entry name" value="Bmp"/>
    <property type="match status" value="1"/>
</dbReference>
<evidence type="ECO:0000313" key="10">
    <source>
        <dbReference type="EMBL" id="KMW21680.1"/>
    </source>
</evidence>
<dbReference type="GeneID" id="93166951"/>
<dbReference type="Proteomes" id="UP000037392">
    <property type="component" value="Unassembled WGS sequence"/>
</dbReference>
<gene>
    <name evidence="10" type="ORF">HMPREF9470_01609</name>
</gene>
<comment type="similarity">
    <text evidence="2">Belongs to the BMP lipoprotein family.</text>
</comment>
<dbReference type="GO" id="GO:0005886">
    <property type="term" value="C:plasma membrane"/>
    <property type="evidence" value="ECO:0007669"/>
    <property type="project" value="UniProtKB-SubCell"/>
</dbReference>
<evidence type="ECO:0000256" key="8">
    <source>
        <dbReference type="SAM" id="SignalP"/>
    </source>
</evidence>
<dbReference type="EMBL" id="ADLK01000014">
    <property type="protein sequence ID" value="KMW21680.1"/>
    <property type="molecule type" value="Genomic_DNA"/>
</dbReference>
<dbReference type="RefSeq" id="WP_007868417.1">
    <property type="nucleotide sequence ID" value="NZ_KQ235876.1"/>
</dbReference>
<feature type="signal peptide" evidence="8">
    <location>
        <begin position="1"/>
        <end position="19"/>
    </location>
</feature>
<keyword evidence="4 8" id="KW-0732">Signal</keyword>
<accession>A0A0J9F0B9</accession>
<evidence type="ECO:0000256" key="2">
    <source>
        <dbReference type="ARBA" id="ARBA00008610"/>
    </source>
</evidence>
<feature type="domain" description="ABC transporter substrate-binding protein PnrA-like" evidence="9">
    <location>
        <begin position="57"/>
        <end position="348"/>
    </location>
</feature>
<dbReference type="CDD" id="cd06354">
    <property type="entry name" value="PBP1_PrnA-like"/>
    <property type="match status" value="1"/>
</dbReference>
<keyword evidence="5" id="KW-0472">Membrane</keyword>
<organism evidence="10 11">
    <name type="scientific">[Clostridium] citroniae WAL-19142</name>
    <dbReference type="NCBI Taxonomy" id="742734"/>
    <lineage>
        <taxon>Bacteria</taxon>
        <taxon>Bacillati</taxon>
        <taxon>Bacillota</taxon>
        <taxon>Clostridia</taxon>
        <taxon>Lachnospirales</taxon>
        <taxon>Lachnospiraceae</taxon>
        <taxon>Enterocloster</taxon>
    </lineage>
</organism>
<dbReference type="PROSITE" id="PS51257">
    <property type="entry name" value="PROKAR_LIPOPROTEIN"/>
    <property type="match status" value="1"/>
</dbReference>
<comment type="caution">
    <text evidence="10">The sequence shown here is derived from an EMBL/GenBank/DDBJ whole genome shotgun (WGS) entry which is preliminary data.</text>
</comment>
<dbReference type="PANTHER" id="PTHR34296">
    <property type="entry name" value="TRANSCRIPTIONAL ACTIVATOR PROTEIN MED"/>
    <property type="match status" value="1"/>
</dbReference>
<evidence type="ECO:0000259" key="9">
    <source>
        <dbReference type="Pfam" id="PF02608"/>
    </source>
</evidence>
<reference evidence="10 11" key="1">
    <citation type="submission" date="2011-04" db="EMBL/GenBank/DDBJ databases">
        <title>The Genome Sequence of Clostridium citroniae WAL-19142.</title>
        <authorList>
            <consortium name="The Broad Institute Genome Sequencing Platform"/>
            <person name="Earl A."/>
            <person name="Ward D."/>
            <person name="Feldgarden M."/>
            <person name="Gevers D."/>
            <person name="Warren Y.A."/>
            <person name="Tyrrell K.L."/>
            <person name="Citron D.M."/>
            <person name="Goldstein E.J."/>
            <person name="Daigneault M."/>
            <person name="Allen-Vercoe E."/>
            <person name="Young S.K."/>
            <person name="Zeng Q."/>
            <person name="Gargeya S."/>
            <person name="Fitzgerald M."/>
            <person name="Haas B."/>
            <person name="Abouelleil A."/>
            <person name="Alvarado L."/>
            <person name="Arachchi H.M."/>
            <person name="Berlin A."/>
            <person name="Brown A."/>
            <person name="Chapman S.B."/>
            <person name="Chen Z."/>
            <person name="Dunbar C."/>
            <person name="Freedman E."/>
            <person name="Gearin G."/>
            <person name="Gellesch M."/>
            <person name="Goldberg J."/>
            <person name="Griggs A."/>
            <person name="Gujja S."/>
            <person name="Heilman E.R."/>
            <person name="Heiman D."/>
            <person name="Howarth C."/>
            <person name="Larson L."/>
            <person name="Lui A."/>
            <person name="MacDonald P.J."/>
            <person name="Mehta T."/>
            <person name="Montmayeur A."/>
            <person name="Murphy C."/>
            <person name="Neiman D."/>
            <person name="Pearson M."/>
            <person name="Priest M."/>
            <person name="Roberts A."/>
            <person name="Saif S."/>
            <person name="Shea T."/>
            <person name="Shenoy N."/>
            <person name="Sisk P."/>
            <person name="Stolte C."/>
            <person name="Sykes S."/>
            <person name="White J."/>
            <person name="Yandava C."/>
            <person name="Wortman J."/>
            <person name="Nusbaum C."/>
            <person name="Birren B."/>
        </authorList>
    </citation>
    <scope>NUCLEOTIDE SEQUENCE [LARGE SCALE GENOMIC DNA]</scope>
    <source>
        <strain evidence="10 11">WAL-19142</strain>
    </source>
</reference>
<dbReference type="SUPFAM" id="SSF53822">
    <property type="entry name" value="Periplasmic binding protein-like I"/>
    <property type="match status" value="1"/>
</dbReference>
<keyword evidence="6" id="KW-0449">Lipoprotein</keyword>
<name>A0A0J9F0B9_9FIRM</name>
<dbReference type="Gene3D" id="3.40.50.2300">
    <property type="match status" value="2"/>
</dbReference>
<feature type="compositionally biased region" description="Low complexity" evidence="7">
    <location>
        <begin position="35"/>
        <end position="48"/>
    </location>
</feature>